<sequence>MRGALVLEDDEPSGLGNILRAIDNADLGNHAELQSQLESSNITEFTYSLPNMSIYSEEFQQFLEKDLFEKGCLSYLESVGRLNWWCQGSNRVLWPLATPGDGNCLLHAASLGMWGFHDRGLFLRKTLHSTLSKADKLCDAFNRRWKWMRTSLNADVGLSYTDEEWDREWQDVIDMASMLPANEGSQSYRSLEEIHILALAHVLRRPIIMIADKMLIDTEGEALAPIYMGGIYLPLEIDSSLCHRTPLLLAYHSGHFSPLVIVDSGSDPSKTSVEGHSIPLVDPDTLELYPVHFAVDPGSDYDWNVSEGLVESHQERAEILIKKYMDCEYRPITPRASHGSTDSYVANNETVRQSTGIAKQLRSMSKSSSKEICPMPKRLTNVHLSNSTGVDCETSVCIRIRSKKHEYADEMFTKYLERARTRFLLDRTTTHRPVSVTASDSNVPNSLVHEERSSYSEQPPKEKRSRLDRVLCTGPPKRYHEPEGCTAKKRNTSPNQRDPPCSQWTVSSSNHDSGSRIQNNSSLTDNQSSEQEASIIVTPNELPSALTPKSKTTAPTRTQTAVGVNDPQRTNLSFELRIEGADWERIKPCEAEQSHGTTLKLRKGWTGILRRRIWEEQKLPCSFVFREHHIFKTAGFPHFEIKGSCADDNCCCDLLGTCELPESGCATIQIKITNFNSNCIHTKTAPLNGILRIEAQSDMRGYKPTAYQHELANQLLASSEKEPLNVQHCPLLASAEVYSKVRQEDKDKRLDIKGLVCDVITALLLMKAESSHIRQVSSIPFQVLFWGDLQTLLWNVIAVLHGEVSIDATASFPKVFDIIKNYKCSDIFFYNIVTHYKNRIYTVCQKLSSAHDMKSIYLWILGWLGSGALVPKSCSIDGSGALLSAASFAFCGFYYYDYLSLCMSILERDDAKKPIGFLPACLIKRDTYHLIKSICQWDCFKKDNWPKKVFYVSAIGFGTKIDNLQEMRHFIVALFIIANSQTCEIGSTCAAEKDWLTGKIETHKVSGPDEEAQASRSYEYISENLEEVSPRTLRFVENLYNEGVRQCDNIENGQINEYYLPKICKNLITLLMQFPTWSCIMNKFYPNIERNTSSARSEAYYKIMKIDYELKKESSVPRFIRSFTNKVDGATKLGLLDIQRSRCND</sequence>
<dbReference type="Proteomes" id="UP001239111">
    <property type="component" value="Chromosome 3"/>
</dbReference>
<evidence type="ECO:0000313" key="2">
    <source>
        <dbReference type="Proteomes" id="UP001239111"/>
    </source>
</evidence>
<protein>
    <submittedName>
        <fullName evidence="1">Uncharacterized protein</fullName>
    </submittedName>
</protein>
<accession>A0ACC2NP66</accession>
<evidence type="ECO:0000313" key="1">
    <source>
        <dbReference type="EMBL" id="KAJ8672983.1"/>
    </source>
</evidence>
<proteinExistence type="predicted"/>
<reference evidence="1" key="1">
    <citation type="submission" date="2023-04" db="EMBL/GenBank/DDBJ databases">
        <title>A chromosome-level genome assembly of the parasitoid wasp Eretmocerus hayati.</title>
        <authorList>
            <person name="Zhong Y."/>
            <person name="Liu S."/>
            <person name="Liu Y."/>
        </authorList>
    </citation>
    <scope>NUCLEOTIDE SEQUENCE</scope>
    <source>
        <strain evidence="1">ZJU_SS_LIU_2023</strain>
    </source>
</reference>
<name>A0ACC2NP66_9HYME</name>
<organism evidence="1 2">
    <name type="scientific">Eretmocerus hayati</name>
    <dbReference type="NCBI Taxonomy" id="131215"/>
    <lineage>
        <taxon>Eukaryota</taxon>
        <taxon>Metazoa</taxon>
        <taxon>Ecdysozoa</taxon>
        <taxon>Arthropoda</taxon>
        <taxon>Hexapoda</taxon>
        <taxon>Insecta</taxon>
        <taxon>Pterygota</taxon>
        <taxon>Neoptera</taxon>
        <taxon>Endopterygota</taxon>
        <taxon>Hymenoptera</taxon>
        <taxon>Apocrita</taxon>
        <taxon>Proctotrupomorpha</taxon>
        <taxon>Chalcidoidea</taxon>
        <taxon>Aphelinidae</taxon>
        <taxon>Aphelininae</taxon>
        <taxon>Eretmocerus</taxon>
    </lineage>
</organism>
<dbReference type="EMBL" id="CM056743">
    <property type="protein sequence ID" value="KAJ8672983.1"/>
    <property type="molecule type" value="Genomic_DNA"/>
</dbReference>
<gene>
    <name evidence="1" type="ORF">QAD02_004244</name>
</gene>
<comment type="caution">
    <text evidence="1">The sequence shown here is derived from an EMBL/GenBank/DDBJ whole genome shotgun (WGS) entry which is preliminary data.</text>
</comment>
<keyword evidence="2" id="KW-1185">Reference proteome</keyword>